<dbReference type="InterPro" id="IPR002491">
    <property type="entry name" value="ABC_transptr_periplasmic_BD"/>
</dbReference>
<dbReference type="PANTHER" id="PTHR30535:SF34">
    <property type="entry name" value="MOLYBDATE-BINDING PROTEIN MOLA"/>
    <property type="match status" value="1"/>
</dbReference>
<gene>
    <name evidence="2" type="ORF">RCIX829</name>
</gene>
<feature type="domain" description="Fe/B12 periplasmic-binding" evidence="1">
    <location>
        <begin position="63"/>
        <end position="324"/>
    </location>
</feature>
<dbReference type="STRING" id="351160.RCIX829"/>
<sequence>MKRITIVAILIALIVAMSGCTTPSPGPSAPASPTATPAAGSAFPVTITDAFGKTTTLDKAPERIVSLSAANTEVLFALGLGSKIVGTDDYSEYPPEAKNITHVSGYSGVSYEKIIAVNPDVIFVEDIVGEEAVTSLKDKGFKVIEVKNNNMSAIVETIELMGRATGTESNAAALIDDINARMDAINSKTADLDESQKPTVLLVASYLTGESIYVYGANTYGDDMIRLTGGINAAGDVTEYKVMSTEAIIAADPDFIIIPVDGVMTTQSSFDNFRYGNESWMQGLSAVKNGNVIQADGNVMMRPGPRMPDAALDIARAIHPELFP</sequence>
<name>Q0W5Z6_METAR</name>
<dbReference type="Pfam" id="PF01497">
    <property type="entry name" value="Peripla_BP_2"/>
    <property type="match status" value="1"/>
</dbReference>
<dbReference type="Proteomes" id="UP000000663">
    <property type="component" value="Chromosome"/>
</dbReference>
<keyword evidence="3" id="KW-1185">Reference proteome</keyword>
<dbReference type="EMBL" id="AM114193">
    <property type="protein sequence ID" value="CAJ36197.1"/>
    <property type="molecule type" value="Genomic_DNA"/>
</dbReference>
<dbReference type="SUPFAM" id="SSF53807">
    <property type="entry name" value="Helical backbone' metal receptor"/>
    <property type="match status" value="1"/>
</dbReference>
<proteinExistence type="predicted"/>
<accession>Q0W5Z6</accession>
<dbReference type="PROSITE" id="PS50983">
    <property type="entry name" value="FE_B12_PBP"/>
    <property type="match status" value="1"/>
</dbReference>
<dbReference type="PANTHER" id="PTHR30535">
    <property type="entry name" value="VITAMIN B12-BINDING PROTEIN"/>
    <property type="match status" value="1"/>
</dbReference>
<evidence type="ECO:0000313" key="3">
    <source>
        <dbReference type="Proteomes" id="UP000000663"/>
    </source>
</evidence>
<dbReference type="Gene3D" id="3.40.50.1980">
    <property type="entry name" value="Nitrogenase molybdenum iron protein domain"/>
    <property type="match status" value="2"/>
</dbReference>
<dbReference type="CDD" id="cd01143">
    <property type="entry name" value="YvrC"/>
    <property type="match status" value="1"/>
</dbReference>
<organism evidence="2 3">
    <name type="scientific">Methanocella arvoryzae (strain DSM 22066 / NBRC 105507 / MRE50)</name>
    <dbReference type="NCBI Taxonomy" id="351160"/>
    <lineage>
        <taxon>Archaea</taxon>
        <taxon>Methanobacteriati</taxon>
        <taxon>Methanobacteriota</taxon>
        <taxon>Stenosarchaea group</taxon>
        <taxon>Methanomicrobia</taxon>
        <taxon>Methanocellales</taxon>
        <taxon>Methanocellaceae</taxon>
        <taxon>Methanocella</taxon>
    </lineage>
</organism>
<dbReference type="PROSITE" id="PS51257">
    <property type="entry name" value="PROKAR_LIPOPROTEIN"/>
    <property type="match status" value="1"/>
</dbReference>
<reference evidence="2 3" key="1">
    <citation type="journal article" date="2006" name="Science">
        <title>Genome of rice cluster I archaea -- the key methane producers in the rice rhizosphere.</title>
        <authorList>
            <person name="Erkel C."/>
            <person name="Kube M."/>
            <person name="Reinhardt R."/>
            <person name="Liesack W."/>
        </authorList>
    </citation>
    <scope>NUCLEOTIDE SEQUENCE [LARGE SCALE GENOMIC DNA]</scope>
    <source>
        <strain evidence="3">DSM 22066 / NBRC 105507 / MRE50</strain>
    </source>
</reference>
<dbReference type="InterPro" id="IPR050902">
    <property type="entry name" value="ABC_Transporter_SBP"/>
</dbReference>
<protein>
    <submittedName>
        <fullName evidence="2">ABC-type transport system, periplasmic component</fullName>
    </submittedName>
</protein>
<dbReference type="eggNOG" id="arCOG04233">
    <property type="taxonomic scope" value="Archaea"/>
</dbReference>
<dbReference type="AlphaFoldDB" id="Q0W5Z6"/>
<evidence type="ECO:0000259" key="1">
    <source>
        <dbReference type="PROSITE" id="PS50983"/>
    </source>
</evidence>
<evidence type="ECO:0000313" key="2">
    <source>
        <dbReference type="EMBL" id="CAJ36197.1"/>
    </source>
</evidence>
<dbReference type="KEGG" id="rci:RCIX829"/>